<sequence>MSRLGSVQQKIPCVFLTEVREEASRKRDGQVRRRSSRFDKLAGVATDTVNPLAVESDVHHALATEKLDGTCCYVTLYRGEPYLWARLDRKPTKQANKKFKKYQYFHKTCIGFTWNVEEDFRTVPESWIPARQVQYESGHPVPDKHGHIPGWVPVDSSNKQYCWHESVVDYDARAALVLRPHGEDDALLEIASVPLTELMEQTLELIGTNVNGNPYGLGSKKNPLHVLVRHGTLRIRNAPAVEYHQLRSWFQENDEGRVEGIVWHCNDGALIKIHRHHLGLKWPDGDTFLNSRPVVVQVDQFPSDSDTRKNLFSGLTGRRFSSVRDVRLEV</sequence>
<evidence type="ECO:0000256" key="10">
    <source>
        <dbReference type="ARBA" id="ARBA00035432"/>
    </source>
</evidence>
<protein>
    <recommendedName>
        <fullName evidence="9">RNA ligase 1</fullName>
        <ecNumber evidence="3">6.5.1.3</ecNumber>
    </recommendedName>
    <alternativeName>
        <fullName evidence="10">RNA ligase</fullName>
    </alternativeName>
</protein>
<dbReference type="AlphaFoldDB" id="A0A7J6BHC1"/>
<accession>A0A7J6BHC1</accession>
<evidence type="ECO:0000256" key="6">
    <source>
        <dbReference type="ARBA" id="ARBA00022800"/>
    </source>
</evidence>
<keyword evidence="6" id="KW-0692">RNA repair</keyword>
<evidence type="ECO:0000256" key="4">
    <source>
        <dbReference type="ARBA" id="ARBA00022598"/>
    </source>
</evidence>
<gene>
    <name evidence="12" type="ORF">AMELA_G00011320</name>
</gene>
<evidence type="ECO:0000256" key="2">
    <source>
        <dbReference type="ARBA" id="ARBA00001946"/>
    </source>
</evidence>
<evidence type="ECO:0000313" key="12">
    <source>
        <dbReference type="EMBL" id="KAF4094272.1"/>
    </source>
</evidence>
<dbReference type="Proteomes" id="UP000593565">
    <property type="component" value="Unassembled WGS sequence"/>
</dbReference>
<evidence type="ECO:0000256" key="7">
    <source>
        <dbReference type="ARBA" id="ARBA00022840"/>
    </source>
</evidence>
<evidence type="ECO:0000256" key="3">
    <source>
        <dbReference type="ARBA" id="ARBA00012724"/>
    </source>
</evidence>
<comment type="catalytic activity">
    <reaction evidence="8">
        <text>ATP + (ribonucleotide)n-3'-hydroxyl + 5'-phospho-(ribonucleotide)m = (ribonucleotide)n+m + AMP + diphosphate.</text>
        <dbReference type="EC" id="6.5.1.3"/>
    </reaction>
</comment>
<reference evidence="12 13" key="1">
    <citation type="submission" date="2020-02" db="EMBL/GenBank/DDBJ databases">
        <title>A chromosome-scale genome assembly of the black bullhead catfish (Ameiurus melas).</title>
        <authorList>
            <person name="Wen M."/>
            <person name="Zham M."/>
            <person name="Cabau C."/>
            <person name="Klopp C."/>
            <person name="Donnadieu C."/>
            <person name="Roques C."/>
            <person name="Bouchez O."/>
            <person name="Lampietro C."/>
            <person name="Jouanno E."/>
            <person name="Herpin A."/>
            <person name="Louis A."/>
            <person name="Berthelot C."/>
            <person name="Parey E."/>
            <person name="Roest-Crollius H."/>
            <person name="Braasch I."/>
            <person name="Postlethwait J."/>
            <person name="Robinson-Rechavi M."/>
            <person name="Echchiki A."/>
            <person name="Begum T."/>
            <person name="Montfort J."/>
            <person name="Schartl M."/>
            <person name="Bobe J."/>
            <person name="Guiguen Y."/>
        </authorList>
    </citation>
    <scope>NUCLEOTIDE SEQUENCE [LARGE SCALE GENOMIC DNA]</scope>
    <source>
        <strain evidence="12">M_S1</strain>
        <tissue evidence="12">Blood</tissue>
    </source>
</reference>
<keyword evidence="4" id="KW-0436">Ligase</keyword>
<comment type="cofactor">
    <cofactor evidence="1">
        <name>Mn(2+)</name>
        <dbReference type="ChEBI" id="CHEBI:29035"/>
    </cofactor>
</comment>
<dbReference type="GO" id="GO:0003972">
    <property type="term" value="F:RNA ligase (ATP) activity"/>
    <property type="evidence" value="ECO:0007669"/>
    <property type="project" value="UniProtKB-EC"/>
</dbReference>
<dbReference type="GO" id="GO:0042245">
    <property type="term" value="P:RNA repair"/>
    <property type="evidence" value="ECO:0007669"/>
    <property type="project" value="UniProtKB-KW"/>
</dbReference>
<name>A0A7J6BHC1_AMEME</name>
<evidence type="ECO:0000313" key="13">
    <source>
        <dbReference type="Proteomes" id="UP000593565"/>
    </source>
</evidence>
<evidence type="ECO:0000256" key="9">
    <source>
        <dbReference type="ARBA" id="ARBA00035168"/>
    </source>
</evidence>
<comment type="caution">
    <text evidence="12">The sequence shown here is derived from an EMBL/GenBank/DDBJ whole genome shotgun (WGS) entry which is preliminary data.</text>
</comment>
<dbReference type="GO" id="GO:0005524">
    <property type="term" value="F:ATP binding"/>
    <property type="evidence" value="ECO:0007669"/>
    <property type="project" value="UniProtKB-KW"/>
</dbReference>
<organism evidence="12 13">
    <name type="scientific">Ameiurus melas</name>
    <name type="common">Black bullhead</name>
    <name type="synonym">Silurus melas</name>
    <dbReference type="NCBI Taxonomy" id="219545"/>
    <lineage>
        <taxon>Eukaryota</taxon>
        <taxon>Metazoa</taxon>
        <taxon>Chordata</taxon>
        <taxon>Craniata</taxon>
        <taxon>Vertebrata</taxon>
        <taxon>Euteleostomi</taxon>
        <taxon>Actinopterygii</taxon>
        <taxon>Neopterygii</taxon>
        <taxon>Teleostei</taxon>
        <taxon>Ostariophysi</taxon>
        <taxon>Siluriformes</taxon>
        <taxon>Ictaluridae</taxon>
        <taxon>Ameiurus</taxon>
    </lineage>
</organism>
<evidence type="ECO:0000256" key="8">
    <source>
        <dbReference type="ARBA" id="ARBA00034038"/>
    </source>
</evidence>
<dbReference type="PANTHER" id="PTHR31219">
    <property type="entry name" value="CHROMOSOME 28 C12ORF29 HOMOLOG"/>
    <property type="match status" value="1"/>
</dbReference>
<proteinExistence type="predicted"/>
<comment type="function">
    <text evidence="11">Functions as an RNA ligase, in vitro. The ligation reaction entails three nucleotidyl transfer steps. In the first step, the RNA ligase reacts with ATP in the absence of nucleic acid to form a covalent ligase-AMP intermediate and release pyrophosphate. In step 2, the ligase-AMP binds to the nucleic acid and transfers the adenylate to the 5'-PO4 terminus to form an adenylylated intermediate. In step 3, the RNA ligase directs the attack of the 3'-OH on the 5'-phosphoanhydride linkage, resulting in a repaired 3'-5' phosphodiester and release of AMP. Exhibits selectivity for single-stranded RNA substrates and may not have nick-sealing activity on double-stranded DNA-RNA hybrids. May play a role in maintaining RNA integrity under stress conditions, for example in response to reactive oxygen species (ROS).</text>
</comment>
<dbReference type="EC" id="6.5.1.3" evidence="3"/>
<comment type="cofactor">
    <cofactor evidence="2">
        <name>Mg(2+)</name>
        <dbReference type="ChEBI" id="CHEBI:18420"/>
    </cofactor>
</comment>
<dbReference type="GO" id="GO:0000302">
    <property type="term" value="P:response to reactive oxygen species"/>
    <property type="evidence" value="ECO:0007669"/>
    <property type="project" value="InterPro"/>
</dbReference>
<dbReference type="PANTHER" id="PTHR31219:SF2">
    <property type="entry name" value="RNA LIGASE 1"/>
    <property type="match status" value="1"/>
</dbReference>
<evidence type="ECO:0000256" key="5">
    <source>
        <dbReference type="ARBA" id="ARBA00022741"/>
    </source>
</evidence>
<keyword evidence="7" id="KW-0067">ATP-binding</keyword>
<evidence type="ECO:0000256" key="1">
    <source>
        <dbReference type="ARBA" id="ARBA00001936"/>
    </source>
</evidence>
<dbReference type="Pfam" id="PF17720">
    <property type="entry name" value="RLIG1"/>
    <property type="match status" value="1"/>
</dbReference>
<evidence type="ECO:0000256" key="11">
    <source>
        <dbReference type="ARBA" id="ARBA00045151"/>
    </source>
</evidence>
<dbReference type="EMBL" id="JAAGNN010000001">
    <property type="protein sequence ID" value="KAF4094272.1"/>
    <property type="molecule type" value="Genomic_DNA"/>
</dbReference>
<keyword evidence="5" id="KW-0547">Nucleotide-binding</keyword>
<dbReference type="InterPro" id="IPR041211">
    <property type="entry name" value="RLIG1"/>
</dbReference>
<keyword evidence="13" id="KW-1185">Reference proteome</keyword>